<feature type="transmembrane region" description="Helical" evidence="1">
    <location>
        <begin position="35"/>
        <end position="53"/>
    </location>
</feature>
<dbReference type="EMBL" id="BOQL01000063">
    <property type="protein sequence ID" value="GIM76751.1"/>
    <property type="molecule type" value="Genomic_DNA"/>
</dbReference>
<gene>
    <name evidence="2" type="ORF">Aau02nite_72500</name>
</gene>
<organism evidence="2 3">
    <name type="scientific">Actinoplanes auranticolor</name>
    <dbReference type="NCBI Taxonomy" id="47988"/>
    <lineage>
        <taxon>Bacteria</taxon>
        <taxon>Bacillati</taxon>
        <taxon>Actinomycetota</taxon>
        <taxon>Actinomycetes</taxon>
        <taxon>Micromonosporales</taxon>
        <taxon>Micromonosporaceae</taxon>
        <taxon>Actinoplanes</taxon>
    </lineage>
</organism>
<dbReference type="AlphaFoldDB" id="A0A919VU59"/>
<evidence type="ECO:0000256" key="1">
    <source>
        <dbReference type="SAM" id="Phobius"/>
    </source>
</evidence>
<sequence>MENIERRPSPAEAREALASVARAQKAVRDTPWPTWLYPVNAALIAGMALTSLLPQHRSAALLAVALSIVGVNVTAGYRMGAPWALPTRRAFLAAVAASTLCVVAAVAIADVVEPAWPVVVLAVAAAVIYLAGGVAHRASTGRPR</sequence>
<proteinExistence type="predicted"/>
<keyword evidence="1" id="KW-0812">Transmembrane</keyword>
<keyword evidence="1" id="KW-0472">Membrane</keyword>
<name>A0A919VU59_9ACTN</name>
<evidence type="ECO:0000313" key="3">
    <source>
        <dbReference type="Proteomes" id="UP000681340"/>
    </source>
</evidence>
<keyword evidence="3" id="KW-1185">Reference proteome</keyword>
<dbReference type="NCBIfam" id="TIGR01409">
    <property type="entry name" value="TAT_signal_seq"/>
    <property type="match status" value="1"/>
</dbReference>
<accession>A0A919VU59</accession>
<reference evidence="2" key="1">
    <citation type="submission" date="2021-03" db="EMBL/GenBank/DDBJ databases">
        <title>Whole genome shotgun sequence of Actinoplanes auranticolor NBRC 12245.</title>
        <authorList>
            <person name="Komaki H."/>
            <person name="Tamura T."/>
        </authorList>
    </citation>
    <scope>NUCLEOTIDE SEQUENCE</scope>
    <source>
        <strain evidence="2">NBRC 12245</strain>
    </source>
</reference>
<dbReference type="InterPro" id="IPR019546">
    <property type="entry name" value="TAT_signal_bac_arc"/>
</dbReference>
<feature type="transmembrane region" description="Helical" evidence="1">
    <location>
        <begin position="115"/>
        <end position="135"/>
    </location>
</feature>
<dbReference type="Proteomes" id="UP000681340">
    <property type="component" value="Unassembled WGS sequence"/>
</dbReference>
<feature type="transmembrane region" description="Helical" evidence="1">
    <location>
        <begin position="59"/>
        <end position="78"/>
    </location>
</feature>
<evidence type="ECO:0000313" key="2">
    <source>
        <dbReference type="EMBL" id="GIM76751.1"/>
    </source>
</evidence>
<keyword evidence="1" id="KW-1133">Transmembrane helix</keyword>
<feature type="transmembrane region" description="Helical" evidence="1">
    <location>
        <begin position="90"/>
        <end position="109"/>
    </location>
</feature>
<protein>
    <submittedName>
        <fullName evidence="2">Uncharacterized protein</fullName>
    </submittedName>
</protein>
<comment type="caution">
    <text evidence="2">The sequence shown here is derived from an EMBL/GenBank/DDBJ whole genome shotgun (WGS) entry which is preliminary data.</text>
</comment>
<dbReference type="RefSeq" id="WP_212993088.1">
    <property type="nucleotide sequence ID" value="NZ_BAABEA010000034.1"/>
</dbReference>